<dbReference type="PANTHER" id="PTHR37953:SF1">
    <property type="entry name" value="UPF0127 PROTEIN MJ1496"/>
    <property type="match status" value="1"/>
</dbReference>
<dbReference type="PANTHER" id="PTHR37953">
    <property type="entry name" value="UPF0127 PROTEIN MJ1496"/>
    <property type="match status" value="1"/>
</dbReference>
<dbReference type="PROSITE" id="PS51257">
    <property type="entry name" value="PROKAR_LIPOPROTEIN"/>
    <property type="match status" value="1"/>
</dbReference>
<accession>A0A916Z162</accession>
<organism evidence="2 3">
    <name type="scientific">Croceicoccus mobilis</name>
    <dbReference type="NCBI Taxonomy" id="1703339"/>
    <lineage>
        <taxon>Bacteria</taxon>
        <taxon>Pseudomonadati</taxon>
        <taxon>Pseudomonadota</taxon>
        <taxon>Alphaproteobacteria</taxon>
        <taxon>Sphingomonadales</taxon>
        <taxon>Erythrobacteraceae</taxon>
        <taxon>Croceicoccus</taxon>
    </lineage>
</organism>
<feature type="chain" id="PRO_5036976837" description="DUF192 domain-containing protein" evidence="1">
    <location>
        <begin position="26"/>
        <end position="179"/>
    </location>
</feature>
<evidence type="ECO:0000313" key="2">
    <source>
        <dbReference type="EMBL" id="GGD70627.1"/>
    </source>
</evidence>
<feature type="signal peptide" evidence="1">
    <location>
        <begin position="1"/>
        <end position="25"/>
    </location>
</feature>
<gene>
    <name evidence="2" type="ORF">GCM10010990_20200</name>
</gene>
<name>A0A916Z162_9SPHN</name>
<sequence>MISLKTGAFPLAVAGSMLLGLGASACTQAEAPATSAAEAEASVIHPVSGLPVVPLTITSGGKDILFDVEYTTDAKSEMKGLMFRQSLGPNEGMIFPNEVMSPGAPPAPRSFWMKNTVIPLDLIFIAPDSTIESIAANAEPYSLDPIASQGAVIGVLEIAGGRAAELGLQPGDKIAWEKP</sequence>
<reference evidence="2" key="2">
    <citation type="submission" date="2020-09" db="EMBL/GenBank/DDBJ databases">
        <authorList>
            <person name="Sun Q."/>
            <person name="Zhou Y."/>
        </authorList>
    </citation>
    <scope>NUCLEOTIDE SEQUENCE</scope>
    <source>
        <strain evidence="2">CGMCC 1.15360</strain>
    </source>
</reference>
<evidence type="ECO:0000256" key="1">
    <source>
        <dbReference type="SAM" id="SignalP"/>
    </source>
</evidence>
<dbReference type="Proteomes" id="UP000612349">
    <property type="component" value="Unassembled WGS sequence"/>
</dbReference>
<dbReference type="InterPro" id="IPR038695">
    <property type="entry name" value="Saro_0823-like_sf"/>
</dbReference>
<protein>
    <recommendedName>
        <fullName evidence="4">DUF192 domain-containing protein</fullName>
    </recommendedName>
</protein>
<keyword evidence="1" id="KW-0732">Signal</keyword>
<evidence type="ECO:0008006" key="4">
    <source>
        <dbReference type="Google" id="ProtNLM"/>
    </source>
</evidence>
<dbReference type="AlphaFoldDB" id="A0A916Z162"/>
<evidence type="ECO:0000313" key="3">
    <source>
        <dbReference type="Proteomes" id="UP000612349"/>
    </source>
</evidence>
<keyword evidence="3" id="KW-1185">Reference proteome</keyword>
<dbReference type="EMBL" id="BMIP01000004">
    <property type="protein sequence ID" value="GGD70627.1"/>
    <property type="molecule type" value="Genomic_DNA"/>
</dbReference>
<dbReference type="RefSeq" id="WP_229665429.1">
    <property type="nucleotide sequence ID" value="NZ_BMIP01000004.1"/>
</dbReference>
<comment type="caution">
    <text evidence="2">The sequence shown here is derived from an EMBL/GenBank/DDBJ whole genome shotgun (WGS) entry which is preliminary data.</text>
</comment>
<proteinExistence type="predicted"/>
<dbReference type="Pfam" id="PF02643">
    <property type="entry name" value="DUF192"/>
    <property type="match status" value="1"/>
</dbReference>
<reference evidence="2" key="1">
    <citation type="journal article" date="2014" name="Int. J. Syst. Evol. Microbiol.">
        <title>Complete genome sequence of Corynebacterium casei LMG S-19264T (=DSM 44701T), isolated from a smear-ripened cheese.</title>
        <authorList>
            <consortium name="US DOE Joint Genome Institute (JGI-PGF)"/>
            <person name="Walter F."/>
            <person name="Albersmeier A."/>
            <person name="Kalinowski J."/>
            <person name="Ruckert C."/>
        </authorList>
    </citation>
    <scope>NUCLEOTIDE SEQUENCE</scope>
    <source>
        <strain evidence="2">CGMCC 1.15360</strain>
    </source>
</reference>
<dbReference type="Gene3D" id="2.60.120.1140">
    <property type="entry name" value="Protein of unknown function DUF192"/>
    <property type="match status" value="1"/>
</dbReference>
<dbReference type="InterPro" id="IPR003795">
    <property type="entry name" value="DUF192"/>
</dbReference>